<sequence>MRVSSRVCMDVCVDPGPIPQSNLIKDRRDQYIALHGKDAQKTTEIEIHRSPRNAELGKRHENSSNPKTLSYEVGPKRMMPLRTFIAYGATRTKRILVIAVIGMLVSARLSTAIQATQSRYLGSKSLHMMTAKYSGT</sequence>
<evidence type="ECO:0000313" key="4">
    <source>
        <dbReference type="Proteomes" id="UP000322234"/>
    </source>
</evidence>
<evidence type="ECO:0000256" key="2">
    <source>
        <dbReference type="SAM" id="Phobius"/>
    </source>
</evidence>
<organism evidence="3 4">
    <name type="scientific">Bos mutus</name>
    <name type="common">wild yak</name>
    <dbReference type="NCBI Taxonomy" id="72004"/>
    <lineage>
        <taxon>Eukaryota</taxon>
        <taxon>Metazoa</taxon>
        <taxon>Chordata</taxon>
        <taxon>Craniata</taxon>
        <taxon>Vertebrata</taxon>
        <taxon>Euteleostomi</taxon>
        <taxon>Mammalia</taxon>
        <taxon>Eutheria</taxon>
        <taxon>Laurasiatheria</taxon>
        <taxon>Artiodactyla</taxon>
        <taxon>Ruminantia</taxon>
        <taxon>Pecora</taxon>
        <taxon>Bovidae</taxon>
        <taxon>Bovinae</taxon>
        <taxon>Bos</taxon>
    </lineage>
</organism>
<comment type="caution">
    <text evidence="3">The sequence shown here is derived from an EMBL/GenBank/DDBJ whole genome shotgun (WGS) entry which is preliminary data.</text>
</comment>
<evidence type="ECO:0000313" key="3">
    <source>
        <dbReference type="EMBL" id="MXQ89038.1"/>
    </source>
</evidence>
<feature type="transmembrane region" description="Helical" evidence="2">
    <location>
        <begin position="95"/>
        <end position="115"/>
    </location>
</feature>
<protein>
    <submittedName>
        <fullName evidence="3">Uncharacterized protein</fullName>
    </submittedName>
</protein>
<dbReference type="Proteomes" id="UP000322234">
    <property type="component" value="Unassembled WGS sequence"/>
</dbReference>
<keyword evidence="2" id="KW-0472">Membrane</keyword>
<feature type="region of interest" description="Disordered" evidence="1">
    <location>
        <begin position="42"/>
        <end position="71"/>
    </location>
</feature>
<evidence type="ECO:0000256" key="1">
    <source>
        <dbReference type="SAM" id="MobiDB-lite"/>
    </source>
</evidence>
<proteinExistence type="predicted"/>
<dbReference type="EMBL" id="VBQZ03000051">
    <property type="protein sequence ID" value="MXQ89038.1"/>
    <property type="molecule type" value="Genomic_DNA"/>
</dbReference>
<keyword evidence="2" id="KW-0812">Transmembrane</keyword>
<keyword evidence="2" id="KW-1133">Transmembrane helix</keyword>
<keyword evidence="4" id="KW-1185">Reference proteome</keyword>
<accession>A0A6B0RFX0</accession>
<reference evidence="3" key="1">
    <citation type="submission" date="2019-10" db="EMBL/GenBank/DDBJ databases">
        <title>The sequence and de novo assembly of the wild yak genome.</title>
        <authorList>
            <person name="Liu Y."/>
        </authorList>
    </citation>
    <scope>NUCLEOTIDE SEQUENCE [LARGE SCALE GENOMIC DNA]</scope>
    <source>
        <strain evidence="3">WY2019</strain>
    </source>
</reference>
<gene>
    <name evidence="3" type="ORF">E5288_WYG019973</name>
</gene>
<name>A0A6B0RFX0_9CETA</name>
<dbReference type="AlphaFoldDB" id="A0A6B0RFX0"/>